<evidence type="ECO:0000256" key="5">
    <source>
        <dbReference type="HAMAP-Rule" id="MF_00081"/>
    </source>
</evidence>
<dbReference type="PIRSF" id="PIRSF005485">
    <property type="entry name" value="HrcA"/>
    <property type="match status" value="1"/>
</dbReference>
<evidence type="ECO:0000256" key="4">
    <source>
        <dbReference type="ARBA" id="ARBA00023163"/>
    </source>
</evidence>
<evidence type="ECO:0000313" key="9">
    <source>
        <dbReference type="Proteomes" id="UP000614741"/>
    </source>
</evidence>
<dbReference type="EMBL" id="BONP01000008">
    <property type="protein sequence ID" value="GIG39905.1"/>
    <property type="molecule type" value="Genomic_DNA"/>
</dbReference>
<dbReference type="RefSeq" id="WP_203673197.1">
    <property type="nucleotide sequence ID" value="NZ_BONP01000008.1"/>
</dbReference>
<dbReference type="PANTHER" id="PTHR34824">
    <property type="entry name" value="HEAT-INDUCIBLE TRANSCRIPTION REPRESSOR HRCA"/>
    <property type="match status" value="1"/>
</dbReference>
<keyword evidence="2 5" id="KW-0805">Transcription regulation</keyword>
<dbReference type="InterPro" id="IPR036390">
    <property type="entry name" value="WH_DNA-bd_sf"/>
</dbReference>
<dbReference type="Gene3D" id="3.30.450.40">
    <property type="match status" value="1"/>
</dbReference>
<feature type="domain" description="HTH deoR-type" evidence="7">
    <location>
        <begin position="34"/>
        <end position="61"/>
    </location>
</feature>
<dbReference type="Proteomes" id="UP000614741">
    <property type="component" value="Unassembled WGS sequence"/>
</dbReference>
<dbReference type="Gene3D" id="3.30.390.60">
    <property type="entry name" value="Heat-inducible transcription repressor hrca homolog, domain 3"/>
    <property type="match status" value="1"/>
</dbReference>
<reference evidence="8 9" key="1">
    <citation type="submission" date="2021-01" db="EMBL/GenBank/DDBJ databases">
        <title>Whole genome shotgun sequence of Cellulomonas phragmiteti NBRC 110785.</title>
        <authorList>
            <person name="Komaki H."/>
            <person name="Tamura T."/>
        </authorList>
    </citation>
    <scope>NUCLEOTIDE SEQUENCE [LARGE SCALE GENOMIC DNA]</scope>
    <source>
        <strain evidence="8 9">NBRC 110785</strain>
    </source>
</reference>
<dbReference type="PANTHER" id="PTHR34824:SF1">
    <property type="entry name" value="HEAT-INDUCIBLE TRANSCRIPTION REPRESSOR HRCA"/>
    <property type="match status" value="1"/>
</dbReference>
<gene>
    <name evidence="5 8" type="primary">hrcA</name>
    <name evidence="8" type="ORF">Cph01nite_16670</name>
</gene>
<keyword evidence="1 5" id="KW-0678">Repressor</keyword>
<dbReference type="InterPro" id="IPR002571">
    <property type="entry name" value="HrcA"/>
</dbReference>
<organism evidence="8 9">
    <name type="scientific">Cellulomonas phragmiteti</name>
    <dbReference type="NCBI Taxonomy" id="478780"/>
    <lineage>
        <taxon>Bacteria</taxon>
        <taxon>Bacillati</taxon>
        <taxon>Actinomycetota</taxon>
        <taxon>Actinomycetes</taxon>
        <taxon>Micrococcales</taxon>
        <taxon>Cellulomonadaceae</taxon>
        <taxon>Cellulomonas</taxon>
    </lineage>
</organism>
<evidence type="ECO:0000313" key="8">
    <source>
        <dbReference type="EMBL" id="GIG39905.1"/>
    </source>
</evidence>
<comment type="similarity">
    <text evidence="5">Belongs to the HrcA family.</text>
</comment>
<dbReference type="Gene3D" id="1.10.10.10">
    <property type="entry name" value="Winged helix-like DNA-binding domain superfamily/Winged helix DNA-binding domain"/>
    <property type="match status" value="1"/>
</dbReference>
<keyword evidence="9" id="KW-1185">Reference proteome</keyword>
<evidence type="ECO:0000259" key="7">
    <source>
        <dbReference type="Pfam" id="PF08220"/>
    </source>
</evidence>
<dbReference type="Pfam" id="PF08220">
    <property type="entry name" value="HTH_DeoR"/>
    <property type="match status" value="1"/>
</dbReference>
<dbReference type="InterPro" id="IPR036388">
    <property type="entry name" value="WH-like_DNA-bd_sf"/>
</dbReference>
<name>A0ABQ4DKN8_9CELL</name>
<dbReference type="InterPro" id="IPR021153">
    <property type="entry name" value="HrcA_C"/>
</dbReference>
<keyword evidence="3 5" id="KW-0346">Stress response</keyword>
<dbReference type="InterPro" id="IPR023120">
    <property type="entry name" value="WHTH_transcript_rep_HrcA_IDD"/>
</dbReference>
<evidence type="ECO:0000256" key="2">
    <source>
        <dbReference type="ARBA" id="ARBA00023015"/>
    </source>
</evidence>
<dbReference type="SUPFAM" id="SSF46785">
    <property type="entry name" value="Winged helix' DNA-binding domain"/>
    <property type="match status" value="1"/>
</dbReference>
<evidence type="ECO:0000256" key="1">
    <source>
        <dbReference type="ARBA" id="ARBA00022491"/>
    </source>
</evidence>
<comment type="function">
    <text evidence="5">Negative regulator of class I heat shock genes (grpE-dnaK-dnaJ and groELS operons). Prevents heat-shock induction of these operons.</text>
</comment>
<dbReference type="Pfam" id="PF01628">
    <property type="entry name" value="HrcA"/>
    <property type="match status" value="1"/>
</dbReference>
<sequence>MSEDRRLDVLRAIVEDYVATREPVGSRALAERHALGVSPATIRNDMAALEEAGLIVQPHTSAGRVPTEQGYREFVDRLSGVRALSAAEKRAIGTLLEEAVDLDDVMDRAVRLIAQLTHQVAVVQYPSLRRSALRHVELVPVGARHLLVVIITTTGRVEQRTLELTGDLDEGVVARLRVRLNVAAAGLRLSELDVALEALAGEFGPEGADLARSVVAVVAETLAQEREERVVVAGASHLARSAGADFPHTIGPVLEALEEQVVLLRLLSEMAEDSAGVAVRIGRETQHEGLAETSIVTSGYGGQGSSVAVLGSVGPLRMDYPQTMAAVRAVARYLTRILAG</sequence>
<accession>A0ABQ4DKN8</accession>
<keyword evidence="4 5" id="KW-0804">Transcription</keyword>
<dbReference type="InterPro" id="IPR001034">
    <property type="entry name" value="DeoR_HTH"/>
</dbReference>
<protein>
    <recommendedName>
        <fullName evidence="5">Heat-inducible transcription repressor HrcA</fullName>
    </recommendedName>
</protein>
<dbReference type="NCBIfam" id="TIGR00331">
    <property type="entry name" value="hrcA"/>
    <property type="match status" value="1"/>
</dbReference>
<dbReference type="InterPro" id="IPR029016">
    <property type="entry name" value="GAF-like_dom_sf"/>
</dbReference>
<evidence type="ECO:0000259" key="6">
    <source>
        <dbReference type="Pfam" id="PF01628"/>
    </source>
</evidence>
<feature type="domain" description="Heat-inducible transcription repressor HrcA C-terminal" evidence="6">
    <location>
        <begin position="103"/>
        <end position="324"/>
    </location>
</feature>
<proteinExistence type="inferred from homology"/>
<dbReference type="HAMAP" id="MF_00081">
    <property type="entry name" value="HrcA"/>
    <property type="match status" value="1"/>
</dbReference>
<dbReference type="SUPFAM" id="SSF55781">
    <property type="entry name" value="GAF domain-like"/>
    <property type="match status" value="1"/>
</dbReference>
<comment type="caution">
    <text evidence="8">The sequence shown here is derived from an EMBL/GenBank/DDBJ whole genome shotgun (WGS) entry which is preliminary data.</text>
</comment>
<evidence type="ECO:0000256" key="3">
    <source>
        <dbReference type="ARBA" id="ARBA00023016"/>
    </source>
</evidence>